<dbReference type="OrthoDB" id="662667at2"/>
<proteinExistence type="predicted"/>
<gene>
    <name evidence="2" type="ORF">FHW36_104162</name>
</gene>
<name>A0A561PQT6_9BACT</name>
<feature type="domain" description="Lipocalin-like" evidence="1">
    <location>
        <begin position="41"/>
        <end position="129"/>
    </location>
</feature>
<reference evidence="2 3" key="1">
    <citation type="submission" date="2019-06" db="EMBL/GenBank/DDBJ databases">
        <title>Sorghum-associated microbial communities from plants grown in Nebraska, USA.</title>
        <authorList>
            <person name="Schachtman D."/>
        </authorList>
    </citation>
    <scope>NUCLEOTIDE SEQUENCE [LARGE SCALE GENOMIC DNA]</scope>
    <source>
        <strain evidence="2 3">1209</strain>
    </source>
</reference>
<evidence type="ECO:0000313" key="2">
    <source>
        <dbReference type="EMBL" id="TWF40480.1"/>
    </source>
</evidence>
<dbReference type="InterPro" id="IPR024311">
    <property type="entry name" value="Lipocalin-like"/>
</dbReference>
<evidence type="ECO:0000313" key="3">
    <source>
        <dbReference type="Proteomes" id="UP000320811"/>
    </source>
</evidence>
<evidence type="ECO:0000259" key="1">
    <source>
        <dbReference type="Pfam" id="PF13648"/>
    </source>
</evidence>
<dbReference type="Pfam" id="PF13648">
    <property type="entry name" value="Lipocalin_4"/>
    <property type="match status" value="1"/>
</dbReference>
<comment type="caution">
    <text evidence="2">The sequence shown here is derived from an EMBL/GenBank/DDBJ whole genome shotgun (WGS) entry which is preliminary data.</text>
</comment>
<dbReference type="PROSITE" id="PS51257">
    <property type="entry name" value="PROKAR_LIPOPROTEIN"/>
    <property type="match status" value="1"/>
</dbReference>
<organism evidence="2 3">
    <name type="scientific">Chitinophaga polysaccharea</name>
    <dbReference type="NCBI Taxonomy" id="1293035"/>
    <lineage>
        <taxon>Bacteria</taxon>
        <taxon>Pseudomonadati</taxon>
        <taxon>Bacteroidota</taxon>
        <taxon>Chitinophagia</taxon>
        <taxon>Chitinophagales</taxon>
        <taxon>Chitinophagaceae</taxon>
        <taxon>Chitinophaga</taxon>
    </lineage>
</organism>
<sequence length="149" mass="16393">MKTITMKWTLMVLVAGSLLFSCKKEKSSDPTPTCSVNMANISGTYKLTSLQYKSSASATPVEETDSWEPCEKDDIILLKSDGTYDFKDQGTVCNPSGNEHGTWTLKGNTLTSNGILKGTITSFDCKTMVYVTENVLVQGDKYTFTMVKQ</sequence>
<dbReference type="RefSeq" id="WP_145670478.1">
    <property type="nucleotide sequence ID" value="NZ_VIWO01000004.1"/>
</dbReference>
<dbReference type="EMBL" id="VIWO01000004">
    <property type="protein sequence ID" value="TWF40480.1"/>
    <property type="molecule type" value="Genomic_DNA"/>
</dbReference>
<dbReference type="AlphaFoldDB" id="A0A561PQT6"/>
<protein>
    <submittedName>
        <fullName evidence="2">Lipocalin-like protein</fullName>
    </submittedName>
</protein>
<accession>A0A561PQT6</accession>
<dbReference type="Proteomes" id="UP000320811">
    <property type="component" value="Unassembled WGS sequence"/>
</dbReference>
<keyword evidence="3" id="KW-1185">Reference proteome</keyword>